<organism evidence="1 2">
    <name type="scientific">Phocaeicola vulgatus</name>
    <name type="common">Bacteroides vulgatus</name>
    <dbReference type="NCBI Taxonomy" id="821"/>
    <lineage>
        <taxon>Bacteria</taxon>
        <taxon>Pseudomonadati</taxon>
        <taxon>Bacteroidota</taxon>
        <taxon>Bacteroidia</taxon>
        <taxon>Bacteroidales</taxon>
        <taxon>Bacteroidaceae</taxon>
        <taxon>Phocaeicola</taxon>
    </lineage>
</organism>
<comment type="caution">
    <text evidence="1">The sequence shown here is derived from an EMBL/GenBank/DDBJ whole genome shotgun (WGS) entry which is preliminary data.</text>
</comment>
<dbReference type="Proteomes" id="UP000408523">
    <property type="component" value="Unassembled WGS sequence"/>
</dbReference>
<reference evidence="1 2" key="1">
    <citation type="journal article" date="2019" name="Nat. Commun.">
        <title>Gram positive-like bacteriocins with broad spectrum anti-Bacteroidales activity encoded on mobile elements of the human gut microbiota.</title>
        <authorList>
            <person name="Bechon N."/>
            <person name="Coyne M.J.Jr."/>
            <person name="Laclare-Mceneany V."/>
            <person name="Chatzidaki-Livanis M."/>
            <person name="Ghigo J.-M."/>
            <person name="Comstock L.E."/>
        </authorList>
    </citation>
    <scope>NUCLEOTIDE SEQUENCE [LARGE SCALE GENOMIC DNA]</scope>
    <source>
        <strain evidence="1 2">CL01T12C17</strain>
    </source>
</reference>
<accession>A0A397WBF5</accession>
<dbReference type="EMBL" id="RWHZ01000096">
    <property type="protein sequence ID" value="TSE46659.1"/>
    <property type="molecule type" value="Genomic_DNA"/>
</dbReference>
<proteinExistence type="predicted"/>
<name>A0A397WBF5_PHOVU</name>
<evidence type="ECO:0000313" key="2">
    <source>
        <dbReference type="Proteomes" id="UP000408523"/>
    </source>
</evidence>
<evidence type="ECO:0000313" key="1">
    <source>
        <dbReference type="EMBL" id="TSE46659.1"/>
    </source>
</evidence>
<dbReference type="AlphaFoldDB" id="A0A397WBF5"/>
<gene>
    <name evidence="1" type="ORF">EH214_04116</name>
</gene>
<sequence>MGYGGDVCLPLLERIIYIEVKIGPHRHNDVVLFRCGFECPAVIGVFVICGPVHAGLGLDGKYAYGVSLFERAFLGGTRLGDGKGDTAVFRAWLLLFLPAGGYGQQDKEAADYRCY</sequence>
<protein>
    <submittedName>
        <fullName evidence="1">Uncharacterized protein</fullName>
    </submittedName>
</protein>